<dbReference type="InterPro" id="IPR003593">
    <property type="entry name" value="AAA+_ATPase"/>
</dbReference>
<dbReference type="InterPro" id="IPR000194">
    <property type="entry name" value="ATPase_F1/V1/A1_a/bsu_nucl-bd"/>
</dbReference>
<dbReference type="GO" id="GO:0003723">
    <property type="term" value="F:RNA binding"/>
    <property type="evidence" value="ECO:0007669"/>
    <property type="project" value="UniProtKB-UniRule"/>
</dbReference>
<dbReference type="CDD" id="cd04459">
    <property type="entry name" value="Rho_CSD"/>
    <property type="match status" value="1"/>
</dbReference>
<feature type="domain" description="Rho RNA-BD" evidence="13">
    <location>
        <begin position="321"/>
        <end position="405"/>
    </location>
</feature>
<dbReference type="RefSeq" id="WP_123254124.1">
    <property type="nucleotide sequence ID" value="NZ_RBED01000068.1"/>
</dbReference>
<dbReference type="SMART" id="SM00382">
    <property type="entry name" value="AAA"/>
    <property type="match status" value="1"/>
</dbReference>
<keyword evidence="2 9" id="KW-0547">Nucleotide-binding</keyword>
<dbReference type="HAMAP" id="MF_01884">
    <property type="entry name" value="Rho"/>
    <property type="match status" value="1"/>
</dbReference>
<dbReference type="SUPFAM" id="SSF52540">
    <property type="entry name" value="P-loop containing nucleoside triphosphate hydrolases"/>
    <property type="match status" value="1"/>
</dbReference>
<feature type="compositionally biased region" description="Polar residues" evidence="12">
    <location>
        <begin position="170"/>
        <end position="180"/>
    </location>
</feature>
<organism evidence="14 15">
    <name type="scientific">Arthrobacter oryzae</name>
    <dbReference type="NCBI Taxonomy" id="409290"/>
    <lineage>
        <taxon>Bacteria</taxon>
        <taxon>Bacillati</taxon>
        <taxon>Actinomycetota</taxon>
        <taxon>Actinomycetes</taxon>
        <taxon>Micrococcales</taxon>
        <taxon>Micrococcaceae</taxon>
        <taxon>Arthrobacter</taxon>
    </lineage>
</organism>
<name>A0A3N0C7N1_9MICC</name>
<feature type="region of interest" description="Disordered" evidence="12">
    <location>
        <begin position="64"/>
        <end position="313"/>
    </location>
</feature>
<dbReference type="Pfam" id="PF07498">
    <property type="entry name" value="Rho_N"/>
    <property type="match status" value="1"/>
</dbReference>
<comment type="subunit">
    <text evidence="9">Homohexamer. The homohexamer assembles into an open ring structure.</text>
</comment>
<dbReference type="GO" id="GO:0005524">
    <property type="term" value="F:ATP binding"/>
    <property type="evidence" value="ECO:0007669"/>
    <property type="project" value="UniProtKB-UniRule"/>
</dbReference>
<dbReference type="InterPro" id="IPR012340">
    <property type="entry name" value="NA-bd_OB-fold"/>
</dbReference>
<evidence type="ECO:0000256" key="11">
    <source>
        <dbReference type="PROSITE-ProRule" id="PRU01203"/>
    </source>
</evidence>
<dbReference type="GO" id="GO:0008186">
    <property type="term" value="F:ATP-dependent activity, acting on RNA"/>
    <property type="evidence" value="ECO:0007669"/>
    <property type="project" value="UniProtKB-UniRule"/>
</dbReference>
<feature type="region of interest" description="Disordered" evidence="12">
    <location>
        <begin position="1"/>
        <end position="28"/>
    </location>
</feature>
<dbReference type="SMART" id="SM00357">
    <property type="entry name" value="CSP"/>
    <property type="match status" value="1"/>
</dbReference>
<dbReference type="EMBL" id="RBED01000068">
    <property type="protein sequence ID" value="RNL58608.1"/>
    <property type="molecule type" value="Genomic_DNA"/>
</dbReference>
<keyword evidence="4 9" id="KW-0347">Helicase</keyword>
<feature type="compositionally biased region" description="Basic and acidic residues" evidence="12">
    <location>
        <begin position="269"/>
        <end position="299"/>
    </location>
</feature>
<dbReference type="PROSITE" id="PS51856">
    <property type="entry name" value="RHO_RNA_BD"/>
    <property type="match status" value="1"/>
</dbReference>
<dbReference type="Pfam" id="PF00006">
    <property type="entry name" value="ATP-synt_ab"/>
    <property type="match status" value="1"/>
</dbReference>
<gene>
    <name evidence="9" type="primary">rho</name>
    <name evidence="14" type="ORF">D7003_03680</name>
</gene>
<evidence type="ECO:0000256" key="10">
    <source>
        <dbReference type="NCBIfam" id="TIGR00767"/>
    </source>
</evidence>
<evidence type="ECO:0000259" key="13">
    <source>
        <dbReference type="PROSITE" id="PS51856"/>
    </source>
</evidence>
<accession>A0A3N0C7N1</accession>
<dbReference type="GO" id="GO:0004386">
    <property type="term" value="F:helicase activity"/>
    <property type="evidence" value="ECO:0007669"/>
    <property type="project" value="UniProtKB-UniRule"/>
</dbReference>
<dbReference type="InterPro" id="IPR004665">
    <property type="entry name" value="Term_rho"/>
</dbReference>
<dbReference type="GO" id="GO:0006353">
    <property type="term" value="P:DNA-templated transcription termination"/>
    <property type="evidence" value="ECO:0007669"/>
    <property type="project" value="UniProtKB-UniRule"/>
</dbReference>
<keyword evidence="8 9" id="KW-0804">Transcription</keyword>
<evidence type="ECO:0000256" key="6">
    <source>
        <dbReference type="ARBA" id="ARBA00022884"/>
    </source>
</evidence>
<proteinExistence type="inferred from homology"/>
<dbReference type="EC" id="3.6.4.-" evidence="9 10"/>
<protein>
    <recommendedName>
        <fullName evidence="9 10">Transcription termination factor Rho</fullName>
        <ecNumber evidence="9 10">3.6.4.-</ecNumber>
    </recommendedName>
    <alternativeName>
        <fullName evidence="9">ATP-dependent helicase Rho</fullName>
    </alternativeName>
</protein>
<evidence type="ECO:0000256" key="9">
    <source>
        <dbReference type="HAMAP-Rule" id="MF_01884"/>
    </source>
</evidence>
<dbReference type="GO" id="GO:0016787">
    <property type="term" value="F:hydrolase activity"/>
    <property type="evidence" value="ECO:0007669"/>
    <property type="project" value="UniProtKB-KW"/>
</dbReference>
<feature type="compositionally biased region" description="Polar residues" evidence="12">
    <location>
        <begin position="1"/>
        <end position="22"/>
    </location>
</feature>
<keyword evidence="3 9" id="KW-0378">Hydrolase</keyword>
<evidence type="ECO:0000313" key="14">
    <source>
        <dbReference type="EMBL" id="RNL58608.1"/>
    </source>
</evidence>
<sequence length="708" mass="76950">MTETTELSSAVDTSSAAGSSTEAPVKSSGLAGLKLAQLQALASQLGISGGSRMRKGDLVSAISAHRAGTPVSKAPARSAAKTAENGAAPAAAAPAAAEAEAPVTENPRSRTRGRSRRAGSDGIITAAAAVVPAAAQESAPAVEAAPEAAPAETSERRQPRTRNRRRGEAATQSGQGSETTEVPAEQPAGEQRTEQRGEQRTELRTEQTTEQRGEQRQQEKRSEQGSDDGQRRENTRTRGGRDSADTRDNSRDNDDNDGGSRRNRRNRRDRNDRSGGQDNRDNARNDRSDRNSSFRDRNDRRRGRVQGPDFDDVEVTDDDVLLPVAGILDVLENYAFIRTSGYLPGPNDVYVSLAQVKKYNLRKGDAVVGAIRAPREGEAQQGNQQQTARQKFNALVRVTSVNGKTPEELKDRVEFAKLVPLYPSERLRLETDPKKIGPRVIDLVAPIGKGQRGLIVSPPKAGKTLILQSIANAITTNNPEVHLMMVLVDERPEEVTDMQRTVKGEVIASTFDRPADDHTTVAELSIERAKRLVEMGMDVVVLLDSMTRLGRAYNLAAPASGRILSGGVDSAALYPPKRFFGAARNIENGGSLTILATALVETGSKMDEVIFEEFKGTGNMELRLSRQLADKRIFPAVDVNASGTRREENLLSPEEVKIMWKLRRVLSGLETQQSLELLTNKIRETQSNVEFLMQVQKTTLGAKSDNDK</sequence>
<evidence type="ECO:0000256" key="2">
    <source>
        <dbReference type="ARBA" id="ARBA00022741"/>
    </source>
</evidence>
<feature type="binding site" evidence="9">
    <location>
        <position position="491"/>
    </location>
    <ligand>
        <name>ATP</name>
        <dbReference type="ChEBI" id="CHEBI:30616"/>
    </ligand>
</feature>
<dbReference type="InterPro" id="IPR011113">
    <property type="entry name" value="Rho_RNA-bd"/>
</dbReference>
<dbReference type="NCBIfam" id="NF006886">
    <property type="entry name" value="PRK09376.1"/>
    <property type="match status" value="1"/>
</dbReference>
<evidence type="ECO:0000256" key="1">
    <source>
        <dbReference type="ARBA" id="ARBA00022472"/>
    </source>
</evidence>
<feature type="binding site" evidence="9">
    <location>
        <begin position="448"/>
        <end position="453"/>
    </location>
    <ligand>
        <name>ATP</name>
        <dbReference type="ChEBI" id="CHEBI:30616"/>
    </ligand>
</feature>
<dbReference type="InterPro" id="IPR011112">
    <property type="entry name" value="Rho-like_N"/>
</dbReference>
<evidence type="ECO:0000256" key="5">
    <source>
        <dbReference type="ARBA" id="ARBA00022840"/>
    </source>
</evidence>
<dbReference type="PANTHER" id="PTHR46425:SF1">
    <property type="entry name" value="TRANSCRIPTION TERMINATION FACTOR RHO"/>
    <property type="match status" value="1"/>
</dbReference>
<reference evidence="14 15" key="1">
    <citation type="submission" date="2018-10" db="EMBL/GenBank/DDBJ databases">
        <title>Genome sequencing of Arthrobacter oryzae TNB02.</title>
        <authorList>
            <person name="Cho Y.-J."/>
            <person name="Cho A."/>
            <person name="Kim O.-S."/>
        </authorList>
    </citation>
    <scope>NUCLEOTIDE SEQUENCE [LARGE SCALE GENOMIC DNA]</scope>
    <source>
        <strain evidence="14 15">TNB02</strain>
    </source>
</reference>
<dbReference type="PANTHER" id="PTHR46425">
    <property type="entry name" value="TRANSCRIPTION TERMINATION FACTOR RHO"/>
    <property type="match status" value="1"/>
</dbReference>
<evidence type="ECO:0000256" key="3">
    <source>
        <dbReference type="ARBA" id="ARBA00022801"/>
    </source>
</evidence>
<evidence type="ECO:0000256" key="12">
    <source>
        <dbReference type="SAM" id="MobiDB-lite"/>
    </source>
</evidence>
<evidence type="ECO:0000256" key="7">
    <source>
        <dbReference type="ARBA" id="ARBA00023015"/>
    </source>
</evidence>
<keyword evidence="15" id="KW-1185">Reference proteome</keyword>
<dbReference type="InterPro" id="IPR027417">
    <property type="entry name" value="P-loop_NTPase"/>
</dbReference>
<comment type="caution">
    <text evidence="9">Lacks conserved residue(s) required for the propagation of feature annotation.</text>
</comment>
<dbReference type="SUPFAM" id="SSF50249">
    <property type="entry name" value="Nucleic acid-binding proteins"/>
    <property type="match status" value="1"/>
</dbReference>
<dbReference type="CDD" id="cd01128">
    <property type="entry name" value="rho_factor_C"/>
    <property type="match status" value="1"/>
</dbReference>
<comment type="similarity">
    <text evidence="9 11">Belongs to the Rho family.</text>
</comment>
<evidence type="ECO:0000256" key="4">
    <source>
        <dbReference type="ARBA" id="ARBA00022806"/>
    </source>
</evidence>
<dbReference type="Proteomes" id="UP000273807">
    <property type="component" value="Unassembled WGS sequence"/>
</dbReference>
<keyword evidence="6 9" id="KW-0694">RNA-binding</keyword>
<feature type="compositionally biased region" description="Low complexity" evidence="12">
    <location>
        <begin position="79"/>
        <end position="102"/>
    </location>
</feature>
<comment type="function">
    <text evidence="9">Facilitates transcription termination by a mechanism that involves Rho binding to the nascent RNA, activation of Rho's RNA-dependent ATPase activity, and release of the mRNA from the DNA template.</text>
</comment>
<dbReference type="Gene3D" id="3.40.50.300">
    <property type="entry name" value="P-loop containing nucleotide triphosphate hydrolases"/>
    <property type="match status" value="1"/>
</dbReference>
<evidence type="ECO:0000256" key="8">
    <source>
        <dbReference type="ARBA" id="ARBA00023163"/>
    </source>
</evidence>
<feature type="compositionally biased region" description="Low complexity" evidence="12">
    <location>
        <begin position="120"/>
        <end position="152"/>
    </location>
</feature>
<dbReference type="InterPro" id="IPR011129">
    <property type="entry name" value="CSD"/>
</dbReference>
<comment type="caution">
    <text evidence="14">The sequence shown here is derived from an EMBL/GenBank/DDBJ whole genome shotgun (WGS) entry which is preliminary data.</text>
</comment>
<dbReference type="SMART" id="SM00959">
    <property type="entry name" value="Rho_N"/>
    <property type="match status" value="1"/>
</dbReference>
<feature type="binding site" evidence="9">
    <location>
        <begin position="460"/>
        <end position="465"/>
    </location>
    <ligand>
        <name>ATP</name>
        <dbReference type="ChEBI" id="CHEBI:30616"/>
    </ligand>
</feature>
<dbReference type="NCBIfam" id="TIGR00767">
    <property type="entry name" value="rho"/>
    <property type="match status" value="1"/>
</dbReference>
<dbReference type="InterPro" id="IPR041703">
    <property type="entry name" value="Rho_factor_ATP-bd"/>
</dbReference>
<dbReference type="Pfam" id="PF07497">
    <property type="entry name" value="Rho_RNA_bind"/>
    <property type="match status" value="1"/>
</dbReference>
<keyword evidence="7 9" id="KW-0805">Transcription regulation</keyword>
<dbReference type="AlphaFoldDB" id="A0A3N0C7N1"/>
<keyword evidence="5 9" id="KW-0067">ATP-binding</keyword>
<dbReference type="Gene3D" id="2.40.50.140">
    <property type="entry name" value="Nucleic acid-binding proteins"/>
    <property type="match status" value="1"/>
</dbReference>
<keyword evidence="1 9" id="KW-0806">Transcription termination</keyword>
<evidence type="ECO:0000313" key="15">
    <source>
        <dbReference type="Proteomes" id="UP000273807"/>
    </source>
</evidence>
<dbReference type="OrthoDB" id="9805197at2"/>
<feature type="compositionally biased region" description="Basic and acidic residues" evidence="12">
    <location>
        <begin position="191"/>
        <end position="253"/>
    </location>
</feature>